<accession>A0A8B6HKS6</accession>
<proteinExistence type="predicted"/>
<sequence>MRFFMCILLFSVEMLRLDGKYVKIKLTNTVIYHQEPLMIQCLPNELTNEDVIYSYLLSKQVGDVTSDILQISADRSNPPTFQKITWYESSLQGRGNTTGTTLVPSVNSTLMLTVKATEVSCKDSAKFICKVVISGGRSAQDSAQLNVVGKSFL</sequence>
<reference evidence="2" key="1">
    <citation type="submission" date="2018-11" db="EMBL/GenBank/DDBJ databases">
        <authorList>
            <person name="Alioto T."/>
            <person name="Alioto T."/>
        </authorList>
    </citation>
    <scope>NUCLEOTIDE SEQUENCE</scope>
</reference>
<dbReference type="AlphaFoldDB" id="A0A8B6HKS6"/>
<dbReference type="EMBL" id="UYJE01010193">
    <property type="protein sequence ID" value="VDI80587.1"/>
    <property type="molecule type" value="Genomic_DNA"/>
</dbReference>
<feature type="chain" id="PRO_5032399958" description="Ig-like domain-containing protein" evidence="1">
    <location>
        <begin position="20"/>
        <end position="153"/>
    </location>
</feature>
<dbReference type="Proteomes" id="UP000596742">
    <property type="component" value="Unassembled WGS sequence"/>
</dbReference>
<name>A0A8B6HKS6_MYTGA</name>
<evidence type="ECO:0000313" key="3">
    <source>
        <dbReference type="Proteomes" id="UP000596742"/>
    </source>
</evidence>
<evidence type="ECO:0000256" key="1">
    <source>
        <dbReference type="SAM" id="SignalP"/>
    </source>
</evidence>
<keyword evidence="1" id="KW-0732">Signal</keyword>
<organism evidence="2 3">
    <name type="scientific">Mytilus galloprovincialis</name>
    <name type="common">Mediterranean mussel</name>
    <dbReference type="NCBI Taxonomy" id="29158"/>
    <lineage>
        <taxon>Eukaryota</taxon>
        <taxon>Metazoa</taxon>
        <taxon>Spiralia</taxon>
        <taxon>Lophotrochozoa</taxon>
        <taxon>Mollusca</taxon>
        <taxon>Bivalvia</taxon>
        <taxon>Autobranchia</taxon>
        <taxon>Pteriomorphia</taxon>
        <taxon>Mytilida</taxon>
        <taxon>Mytiloidea</taxon>
        <taxon>Mytilidae</taxon>
        <taxon>Mytilinae</taxon>
        <taxon>Mytilus</taxon>
    </lineage>
</organism>
<evidence type="ECO:0008006" key="4">
    <source>
        <dbReference type="Google" id="ProtNLM"/>
    </source>
</evidence>
<gene>
    <name evidence="2" type="ORF">MGAL_10B054524</name>
</gene>
<keyword evidence="3" id="KW-1185">Reference proteome</keyword>
<comment type="caution">
    <text evidence="2">The sequence shown here is derived from an EMBL/GenBank/DDBJ whole genome shotgun (WGS) entry which is preliminary data.</text>
</comment>
<protein>
    <recommendedName>
        <fullName evidence="4">Ig-like domain-containing protein</fullName>
    </recommendedName>
</protein>
<feature type="signal peptide" evidence="1">
    <location>
        <begin position="1"/>
        <end position="19"/>
    </location>
</feature>
<evidence type="ECO:0000313" key="2">
    <source>
        <dbReference type="EMBL" id="VDI80587.1"/>
    </source>
</evidence>